<dbReference type="EMBL" id="JADFTS010000004">
    <property type="protein sequence ID" value="KAF9611416.1"/>
    <property type="molecule type" value="Genomic_DNA"/>
</dbReference>
<proteinExistence type="predicted"/>
<dbReference type="CDD" id="cd00105">
    <property type="entry name" value="KH-I"/>
    <property type="match status" value="1"/>
</dbReference>
<feature type="region of interest" description="Disordered" evidence="3">
    <location>
        <begin position="451"/>
        <end position="575"/>
    </location>
</feature>
<feature type="domain" description="K Homology" evidence="4">
    <location>
        <begin position="197"/>
        <end position="271"/>
    </location>
</feature>
<evidence type="ECO:0000256" key="3">
    <source>
        <dbReference type="SAM" id="MobiDB-lite"/>
    </source>
</evidence>
<sequence length="575" mass="61080">MGGEETAAAQNNNNNNGIESEGGNKRKTVELPDSIELVKQKVQAYVSRLVSDAETKRPRLDDSTTTATTPQLSTLSDAKKLTENTQSGPYPYMTQASSNYASQGSSKKIDIPNGKVGVIIGRAGDTIKSLQLQSGARIQVDKDTEVDPYSQIRGVQLFGTPEQISRAEQLIKDVIAESDAGGPGSSAARGFNSVPEGGEHFILKVPNNKVAMVIGKGGETIKSMQSKSGARIQVIPLRLPPGDTSTERNVHIDGTQEQIEFAKQLVNEVISENRVRNPPVGNNQMQQAYYPPANWVPPVQSSTPQPGYGYTQPGTYPAPPPAYYGSYPPQTVGWDQSNSVAGPPQQSTGNYYGQQNQTGSAAPNVNLSYGQTQSTSQNYEQGYSHQPQGSGQNISGQVPPYDQQNSYVTSGYGPPNVSSQLDGTIPTQPYATQPPAYQGYYGQSPAIAPTPAYGPQSYAGPLPPHPGYDQTGYTQSGYGGQPPAHPPAPLQSQPPISQPVYGQAGYPPQPAPLQSNNFQGATAYGMTHPQMQAQPPPKTYAAPLPYGAERNGDNSIAPANNVTGSTVQEVAQAQS</sequence>
<feature type="compositionally biased region" description="Low complexity" evidence="3">
    <location>
        <begin position="467"/>
        <end position="476"/>
    </location>
</feature>
<feature type="compositionally biased region" description="Low complexity" evidence="3">
    <location>
        <begin position="1"/>
        <end position="21"/>
    </location>
</feature>
<dbReference type="InterPro" id="IPR004087">
    <property type="entry name" value="KH_dom"/>
</dbReference>
<dbReference type="SMART" id="SM00322">
    <property type="entry name" value="KH"/>
    <property type="match status" value="2"/>
</dbReference>
<gene>
    <name evidence="5" type="ORF">IFM89_032085</name>
</gene>
<evidence type="ECO:0000259" key="4">
    <source>
        <dbReference type="SMART" id="SM00322"/>
    </source>
</evidence>
<protein>
    <recommendedName>
        <fullName evidence="4">K Homology domain-containing protein</fullName>
    </recommendedName>
</protein>
<feature type="compositionally biased region" description="Polar residues" evidence="3">
    <location>
        <begin position="553"/>
        <end position="575"/>
    </location>
</feature>
<dbReference type="PANTHER" id="PTHR10288">
    <property type="entry name" value="KH DOMAIN CONTAINING RNA BINDING PROTEIN"/>
    <property type="match status" value="1"/>
</dbReference>
<feature type="region of interest" description="Disordered" evidence="3">
    <location>
        <begin position="48"/>
        <end position="92"/>
    </location>
</feature>
<dbReference type="InterPro" id="IPR036612">
    <property type="entry name" value="KH_dom_type_1_sf"/>
</dbReference>
<evidence type="ECO:0000313" key="5">
    <source>
        <dbReference type="EMBL" id="KAF9611416.1"/>
    </source>
</evidence>
<dbReference type="PROSITE" id="PS50084">
    <property type="entry name" value="KH_TYPE_1"/>
    <property type="match status" value="2"/>
</dbReference>
<reference evidence="5 6" key="1">
    <citation type="submission" date="2020-10" db="EMBL/GenBank/DDBJ databases">
        <title>The Coptis chinensis genome and diversification of protoberbering-type alkaloids.</title>
        <authorList>
            <person name="Wang B."/>
            <person name="Shu S."/>
            <person name="Song C."/>
            <person name="Liu Y."/>
        </authorList>
    </citation>
    <scope>NUCLEOTIDE SEQUENCE [LARGE SCALE GENOMIC DNA]</scope>
    <source>
        <strain evidence="5">HL-2020</strain>
        <tissue evidence="5">Leaf</tissue>
    </source>
</reference>
<dbReference type="GO" id="GO:0003723">
    <property type="term" value="F:RNA binding"/>
    <property type="evidence" value="ECO:0007669"/>
    <property type="project" value="UniProtKB-UniRule"/>
</dbReference>
<dbReference type="SUPFAM" id="SSF54791">
    <property type="entry name" value="Eukaryotic type KH-domain (KH-domain type I)"/>
    <property type="match status" value="2"/>
</dbReference>
<feature type="compositionally biased region" description="Polar residues" evidence="3">
    <location>
        <begin position="416"/>
        <end position="431"/>
    </location>
</feature>
<dbReference type="OrthoDB" id="5204190at2759"/>
<feature type="compositionally biased region" description="Basic and acidic residues" evidence="3">
    <location>
        <begin position="51"/>
        <end position="62"/>
    </location>
</feature>
<name>A0A835I533_9MAGN</name>
<organism evidence="5 6">
    <name type="scientific">Coptis chinensis</name>
    <dbReference type="NCBI Taxonomy" id="261450"/>
    <lineage>
        <taxon>Eukaryota</taxon>
        <taxon>Viridiplantae</taxon>
        <taxon>Streptophyta</taxon>
        <taxon>Embryophyta</taxon>
        <taxon>Tracheophyta</taxon>
        <taxon>Spermatophyta</taxon>
        <taxon>Magnoliopsida</taxon>
        <taxon>Ranunculales</taxon>
        <taxon>Ranunculaceae</taxon>
        <taxon>Coptidoideae</taxon>
        <taxon>Coptis</taxon>
    </lineage>
</organism>
<feature type="region of interest" description="Disordered" evidence="3">
    <location>
        <begin position="321"/>
        <end position="435"/>
    </location>
</feature>
<keyword evidence="2" id="KW-0694">RNA-binding</keyword>
<feature type="region of interest" description="Disordered" evidence="3">
    <location>
        <begin position="1"/>
        <end position="27"/>
    </location>
</feature>
<dbReference type="Gene3D" id="3.30.1370.10">
    <property type="entry name" value="K Homology domain, type 1"/>
    <property type="match status" value="2"/>
</dbReference>
<feature type="compositionally biased region" description="Polar residues" evidence="3">
    <location>
        <begin position="333"/>
        <end position="409"/>
    </location>
</feature>
<accession>A0A835I533</accession>
<dbReference type="InterPro" id="IPR004088">
    <property type="entry name" value="KH_dom_type_1"/>
</dbReference>
<keyword evidence="1" id="KW-0677">Repeat</keyword>
<dbReference type="Proteomes" id="UP000631114">
    <property type="component" value="Unassembled WGS sequence"/>
</dbReference>
<feature type="domain" description="K Homology" evidence="4">
    <location>
        <begin position="103"/>
        <end position="176"/>
    </location>
</feature>
<evidence type="ECO:0000256" key="1">
    <source>
        <dbReference type="ARBA" id="ARBA00022737"/>
    </source>
</evidence>
<feature type="compositionally biased region" description="Low complexity" evidence="3">
    <location>
        <begin position="63"/>
        <end position="76"/>
    </location>
</feature>
<comment type="caution">
    <text evidence="5">The sequence shown here is derived from an EMBL/GenBank/DDBJ whole genome shotgun (WGS) entry which is preliminary data.</text>
</comment>
<feature type="compositionally biased region" description="Polar residues" evidence="3">
    <location>
        <begin position="83"/>
        <end position="92"/>
    </location>
</feature>
<evidence type="ECO:0000256" key="2">
    <source>
        <dbReference type="PROSITE-ProRule" id="PRU00117"/>
    </source>
</evidence>
<dbReference type="Pfam" id="PF00013">
    <property type="entry name" value="KH_1"/>
    <property type="match status" value="2"/>
</dbReference>
<evidence type="ECO:0000313" key="6">
    <source>
        <dbReference type="Proteomes" id="UP000631114"/>
    </source>
</evidence>
<keyword evidence="6" id="KW-1185">Reference proteome</keyword>
<dbReference type="AlphaFoldDB" id="A0A835I533"/>